<evidence type="ECO:0000256" key="3">
    <source>
        <dbReference type="ARBA" id="ARBA00022989"/>
    </source>
</evidence>
<evidence type="ECO:0000256" key="4">
    <source>
        <dbReference type="ARBA" id="ARBA00023136"/>
    </source>
</evidence>
<keyword evidence="4 5" id="KW-0472">Membrane</keyword>
<evidence type="ECO:0000313" key="7">
    <source>
        <dbReference type="Proteomes" id="UP000217311"/>
    </source>
</evidence>
<feature type="transmembrane region" description="Helical" evidence="5">
    <location>
        <begin position="55"/>
        <end position="73"/>
    </location>
</feature>
<evidence type="ECO:0000313" key="6">
    <source>
        <dbReference type="EMBL" id="ATC32008.1"/>
    </source>
</evidence>
<name>A0A290MJ19_CAUVI</name>
<evidence type="ECO:0000256" key="1">
    <source>
        <dbReference type="ARBA" id="ARBA00004141"/>
    </source>
</evidence>
<dbReference type="RefSeq" id="WP_096051444.1">
    <property type="nucleotide sequence ID" value="NZ_CP023315.3"/>
</dbReference>
<dbReference type="Proteomes" id="UP000217311">
    <property type="component" value="Chromosome"/>
</dbReference>
<dbReference type="GO" id="GO:0016020">
    <property type="term" value="C:membrane"/>
    <property type="evidence" value="ECO:0007669"/>
    <property type="project" value="UniProtKB-SubCell"/>
</dbReference>
<accession>A0A290MJ19</accession>
<sequence>MTTPAPIAVLLRSPAFGWAARTLLTLPYAWSGLGKLADLTGARAEAASLGLEPPGLFVAATIAVQLIGSALLISGRWAWLAAGALGVFTGLATLIAHPYWTIADPAARFHAINTFLEHIGLIGGLMPAAGLAGKGRAA</sequence>
<keyword evidence="2 5" id="KW-0812">Transmembrane</keyword>
<dbReference type="InterPro" id="IPR032808">
    <property type="entry name" value="DoxX"/>
</dbReference>
<keyword evidence="3 5" id="KW-1133">Transmembrane helix</keyword>
<dbReference type="EMBL" id="CP023315">
    <property type="protein sequence ID" value="ATC32008.1"/>
    <property type="molecule type" value="Genomic_DNA"/>
</dbReference>
<reference evidence="7" key="1">
    <citation type="submission" date="2017-09" db="EMBL/GenBank/DDBJ databases">
        <title>Genome evolution observed in wild isolates of Caulobacter crescentus.</title>
        <authorList>
            <person name="Ely B."/>
            <person name="Wilson K."/>
            <person name="Scott D."/>
        </authorList>
    </citation>
    <scope>NUCLEOTIDE SEQUENCE [LARGE SCALE GENOMIC DNA]</scope>
    <source>
        <strain evidence="7">CB13b1a</strain>
    </source>
</reference>
<gene>
    <name evidence="6" type="ORF">CA606_06360</name>
</gene>
<evidence type="ECO:0000256" key="5">
    <source>
        <dbReference type="SAM" id="Phobius"/>
    </source>
</evidence>
<comment type="subcellular location">
    <subcellularLocation>
        <location evidence="1">Membrane</location>
        <topology evidence="1">Multi-pass membrane protein</topology>
    </subcellularLocation>
</comment>
<dbReference type="Pfam" id="PF07681">
    <property type="entry name" value="DoxX"/>
    <property type="match status" value="1"/>
</dbReference>
<protein>
    <submittedName>
        <fullName evidence="6">DoxX family protein</fullName>
    </submittedName>
</protein>
<evidence type="ECO:0000256" key="2">
    <source>
        <dbReference type="ARBA" id="ARBA00022692"/>
    </source>
</evidence>
<organism evidence="6 7">
    <name type="scientific">Caulobacter vibrioides</name>
    <name type="common">Caulobacter crescentus</name>
    <dbReference type="NCBI Taxonomy" id="155892"/>
    <lineage>
        <taxon>Bacteria</taxon>
        <taxon>Pseudomonadati</taxon>
        <taxon>Pseudomonadota</taxon>
        <taxon>Alphaproteobacteria</taxon>
        <taxon>Caulobacterales</taxon>
        <taxon>Caulobacteraceae</taxon>
        <taxon>Caulobacter</taxon>
    </lineage>
</organism>
<feature type="transmembrane region" description="Helical" evidence="5">
    <location>
        <begin position="80"/>
        <end position="100"/>
    </location>
</feature>
<feature type="transmembrane region" description="Helical" evidence="5">
    <location>
        <begin position="112"/>
        <end position="132"/>
    </location>
</feature>
<dbReference type="AlphaFoldDB" id="A0A290MJ19"/>
<proteinExistence type="predicted"/>